<keyword evidence="1" id="KW-0812">Transmembrane</keyword>
<reference evidence="2" key="1">
    <citation type="submission" date="2019-02" db="EMBL/GenBank/DDBJ databases">
        <authorList>
            <person name="Bachy C."/>
            <person name="Yung C.-M."/>
            <person name="Roux S."/>
            <person name="Sullivan M.B."/>
            <person name="Worden A.Z."/>
        </authorList>
    </citation>
    <scope>NUCLEOTIDE SEQUENCE</scope>
    <source>
        <strain evidence="2">BII-V2</strain>
    </source>
</reference>
<dbReference type="EMBL" id="MK522038">
    <property type="protein sequence ID" value="QOR60427.1"/>
    <property type="molecule type" value="Genomic_DNA"/>
</dbReference>
<evidence type="ECO:0000313" key="2">
    <source>
        <dbReference type="EMBL" id="QOR60427.1"/>
    </source>
</evidence>
<name>A0A7S6NYE6_9PHYC</name>
<feature type="transmembrane region" description="Helical" evidence="1">
    <location>
        <begin position="94"/>
        <end position="120"/>
    </location>
</feature>
<keyword evidence="1" id="KW-1133">Transmembrane helix</keyword>
<sequence length="130" mass="13999">MGLKNFNIELDEEGKKKFKEACYPCTKHNDCTRSFNKKPTTVEECNTGYTAFKIDPPPADFPAPSPPVAKEVSGTVGTVKEGVKVSPGQAIGGAMFITFLPILSYCSSCILSLCSIYFVVKMAARPPPTG</sequence>
<protein>
    <submittedName>
        <fullName evidence="2">Uncharacterized protein</fullName>
    </submittedName>
</protein>
<organism evidence="2">
    <name type="scientific">Bathycoccus sp. RCC716 virus 2</name>
    <dbReference type="NCBI Taxonomy" id="2530039"/>
    <lineage>
        <taxon>Viruses</taxon>
        <taxon>Varidnaviria</taxon>
        <taxon>Bamfordvirae</taxon>
        <taxon>Nucleocytoviricota</taxon>
        <taxon>Megaviricetes</taxon>
        <taxon>Algavirales</taxon>
        <taxon>Phycodnaviridae</taxon>
        <taxon>Prasinovirus</taxon>
    </lineage>
</organism>
<keyword evidence="1" id="KW-0472">Membrane</keyword>
<accession>A0A7S6NYE6</accession>
<evidence type="ECO:0000256" key="1">
    <source>
        <dbReference type="SAM" id="Phobius"/>
    </source>
</evidence>
<proteinExistence type="predicted"/>